<sequence>MGQNIKLYSAIDYMLETTSLVICLLLITQYLRNNLDVSGKFNLLFNSPVYFKSKGPAESTVGEKDKFTLFKCLKNRGVQSAENFLGFSETIRQLPSFSIIGGFRDKEEQNFFHWFAGVIDGDGNFDIRKRISGSEVLKAIRIKVHNRDLRLLTYIQDKLHMGRIRASGNKPHSIYIVSTGAEMSYLVSKLNGLIRIKVDSFKRACAIYNIDFIEANYTIKENDPYFSGLIDTDGSIVFNYTSNRIECVVEVKKTEYSSKLCLDFVIPHTKPKVMYRTHASPKKKNLVFKSISFKYQTIESMVPVYDYFMMNRLYCDFKFYRVSNIKRFMEIRHYKAFPFDSIEYKLYSKIMLDWIQYRNPNWTKIPFVTKLNINRES</sequence>
<keyword evidence="3" id="KW-0378">Hydrolase</keyword>
<feature type="domain" description="Homing endonuclease LAGLIDADG" evidence="2">
    <location>
        <begin position="116"/>
        <end position="193"/>
    </location>
</feature>
<dbReference type="SUPFAM" id="SSF55608">
    <property type="entry name" value="Homing endonucleases"/>
    <property type="match status" value="2"/>
</dbReference>
<accession>A0A6C0W773</accession>
<dbReference type="PANTHER" id="PTHR37520">
    <property type="entry name" value="INTRON-ENCODED DNA ENDONUCLEASE AI2A-RELATED"/>
    <property type="match status" value="1"/>
</dbReference>
<dbReference type="RefSeq" id="YP_009739338.1">
    <property type="nucleotide sequence ID" value="NC_046499.1"/>
</dbReference>
<evidence type="ECO:0000313" key="3">
    <source>
        <dbReference type="EMBL" id="QIC20181.1"/>
    </source>
</evidence>
<geneLocation type="mitochondrion" evidence="3"/>
<dbReference type="InterPro" id="IPR004860">
    <property type="entry name" value="LAGLIDADG_dom"/>
</dbReference>
<evidence type="ECO:0000256" key="1">
    <source>
        <dbReference type="ARBA" id="ARBA00002670"/>
    </source>
</evidence>
<keyword evidence="3" id="KW-0540">Nuclease</keyword>
<dbReference type="InterPro" id="IPR027434">
    <property type="entry name" value="Homing_endonucl"/>
</dbReference>
<dbReference type="AlphaFoldDB" id="A0A6C0W773"/>
<keyword evidence="3" id="KW-0496">Mitochondrion</keyword>
<dbReference type="EMBL" id="MN873035">
    <property type="protein sequence ID" value="QIC20181.1"/>
    <property type="molecule type" value="Genomic_DNA"/>
</dbReference>
<proteinExistence type="predicted"/>
<dbReference type="PANTHER" id="PTHR37520:SF1">
    <property type="entry name" value="INTRON-ENCODED DNA ENDONUCLEASE AI2A-RELATED"/>
    <property type="match status" value="1"/>
</dbReference>
<gene>
    <name evidence="3" type="primary">orf378</name>
</gene>
<dbReference type="Pfam" id="PF00961">
    <property type="entry name" value="LAGLIDADG_1"/>
    <property type="match status" value="1"/>
</dbReference>
<name>A0A6C0W773_9AGAR</name>
<dbReference type="GeneID" id="44802763"/>
<dbReference type="Gene3D" id="3.10.28.10">
    <property type="entry name" value="Homing endonucleases"/>
    <property type="match status" value="1"/>
</dbReference>
<keyword evidence="3" id="KW-0255">Endonuclease</keyword>
<comment type="function">
    <text evidence="1">Mitochondrial DNA endonuclease involved in intron homing.</text>
</comment>
<reference evidence="3" key="1">
    <citation type="journal article" date="2021" name="Front. Genet.">
        <title>Comparative Mitogenomic Analysis Reveals Dynamics of Intron Within and Between Tricholoma Species and Phylogeny of Basidiomycota.</title>
        <authorList>
            <person name="Huang W."/>
            <person name="Feng H."/>
            <person name="Tu W."/>
            <person name="Xiong C."/>
            <person name="Jin X."/>
            <person name="Li P."/>
            <person name="Wang X."/>
            <person name="Li Q."/>
        </authorList>
    </citation>
    <scope>NUCLEOTIDE SEQUENCE</scope>
</reference>
<organism evidence="3">
    <name type="scientific">Tricholoma bakamatsutake</name>
    <dbReference type="NCBI Taxonomy" id="51221"/>
    <lineage>
        <taxon>Eukaryota</taxon>
        <taxon>Fungi</taxon>
        <taxon>Dikarya</taxon>
        <taxon>Basidiomycota</taxon>
        <taxon>Agaricomycotina</taxon>
        <taxon>Agaricomycetes</taxon>
        <taxon>Agaricomycetidae</taxon>
        <taxon>Agaricales</taxon>
        <taxon>Tricholomatineae</taxon>
        <taxon>Tricholomataceae</taxon>
        <taxon>Tricholoma</taxon>
    </lineage>
</organism>
<evidence type="ECO:0000259" key="2">
    <source>
        <dbReference type="Pfam" id="PF00961"/>
    </source>
</evidence>
<protein>
    <submittedName>
        <fullName evidence="3">LAGLIDADG homing endonuclease</fullName>
    </submittedName>
</protein>
<dbReference type="GO" id="GO:0004519">
    <property type="term" value="F:endonuclease activity"/>
    <property type="evidence" value="ECO:0007669"/>
    <property type="project" value="UniProtKB-KW"/>
</dbReference>